<protein>
    <submittedName>
        <fullName evidence="1">Uncharacterized protein</fullName>
    </submittedName>
</protein>
<dbReference type="HOGENOM" id="CLU_3004540_0_0_10"/>
<dbReference type="AlphaFoldDB" id="U6RGM7"/>
<proteinExistence type="predicted"/>
<evidence type="ECO:0000313" key="1">
    <source>
        <dbReference type="EMBL" id="EOA55769.1"/>
    </source>
</evidence>
<sequence>MEKIEHNQRNIGHSVFPALVYFCCQFFNKDNQYDNSKQKMDATDGSNRLHIVDVLL</sequence>
<dbReference type="STRING" id="1121098.HMPREF1534_01401"/>
<name>U6RGM7_9BACT</name>
<reference evidence="1 2" key="1">
    <citation type="submission" date="2013-04" db="EMBL/GenBank/DDBJ databases">
        <title>The Genome Sequence of Bacteroides massiliensis DSM 17679.</title>
        <authorList>
            <consortium name="The Broad Institute Genomics Platform"/>
            <person name="Earl A."/>
            <person name="Ward D."/>
            <person name="Feldgarden M."/>
            <person name="Gevers D."/>
            <person name="Martens E."/>
            <person name="Fenner L."/>
            <person name="Roux V."/>
            <person name="Mallet M.N."/>
            <person name="Raoult D."/>
            <person name="Walker B."/>
            <person name="Young S."/>
            <person name="Zeng Q."/>
            <person name="Gargeya S."/>
            <person name="Fitzgerald M."/>
            <person name="Haas B."/>
            <person name="Abouelleil A."/>
            <person name="Allen A.W."/>
            <person name="Alvarado L."/>
            <person name="Arachchi H.M."/>
            <person name="Berlin A.M."/>
            <person name="Chapman S.B."/>
            <person name="Gainer-Dewar J."/>
            <person name="Goldberg J."/>
            <person name="Griggs A."/>
            <person name="Gujja S."/>
            <person name="Hansen M."/>
            <person name="Howarth C."/>
            <person name="Imamovic A."/>
            <person name="Ireland A."/>
            <person name="Larimer J."/>
            <person name="McCowan C."/>
            <person name="Murphy C."/>
            <person name="Pearson M."/>
            <person name="Poon T.W."/>
            <person name="Priest M."/>
            <person name="Roberts A."/>
            <person name="Saif S."/>
            <person name="Shea T."/>
            <person name="Sisk P."/>
            <person name="Sykes S."/>
            <person name="Wortman J."/>
            <person name="Nusbaum C."/>
            <person name="Birren B."/>
        </authorList>
    </citation>
    <scope>NUCLEOTIDE SEQUENCE [LARGE SCALE GENOMIC DNA]</scope>
    <source>
        <strain evidence="2">B84634 / Timone 84634 / DSM 17679 / JCM 13223</strain>
    </source>
</reference>
<dbReference type="Proteomes" id="UP000017831">
    <property type="component" value="Unassembled WGS sequence"/>
</dbReference>
<keyword evidence="2" id="KW-1185">Reference proteome</keyword>
<accession>U6RGM7</accession>
<organism evidence="1 2">
    <name type="scientific">Phocaeicola massiliensis B84634 = Timone 84634 = DSM 17679 = JCM 13223</name>
    <dbReference type="NCBI Taxonomy" id="1121098"/>
    <lineage>
        <taxon>Bacteria</taxon>
        <taxon>Pseudomonadati</taxon>
        <taxon>Bacteroidota</taxon>
        <taxon>Bacteroidia</taxon>
        <taxon>Bacteroidales</taxon>
        <taxon>Bacteroidaceae</taxon>
        <taxon>Phocaeicola</taxon>
    </lineage>
</organism>
<gene>
    <name evidence="1" type="ORF">HMPREF1534_01401</name>
</gene>
<dbReference type="EMBL" id="AQHY01000017">
    <property type="protein sequence ID" value="EOA55769.1"/>
    <property type="molecule type" value="Genomic_DNA"/>
</dbReference>
<comment type="caution">
    <text evidence="1">The sequence shown here is derived from an EMBL/GenBank/DDBJ whole genome shotgun (WGS) entry which is preliminary data.</text>
</comment>
<evidence type="ECO:0000313" key="2">
    <source>
        <dbReference type="Proteomes" id="UP000017831"/>
    </source>
</evidence>